<proteinExistence type="predicted"/>
<sequence length="164" mass="18130">MQGVHPGDADRPSRHLRAAAAQHRPRGRRRVPAGRRGVPREGPRGQLLPLRLARVQLLHFRPSEECSGLGITAAELLGRQSGIDPKRIGRIRWRAVAIPHSAGWGFPGHPFHQQARGVHQGTSPPEKVRRRRQPDRTGDQRTGQEDAPVTASLRPEAPGEICEL</sequence>
<dbReference type="AlphaFoldDB" id="A0A0A9HGN9"/>
<dbReference type="EMBL" id="GBRH01163880">
    <property type="protein sequence ID" value="JAE34016.1"/>
    <property type="molecule type" value="Transcribed_RNA"/>
</dbReference>
<reference evidence="2" key="1">
    <citation type="submission" date="2014-09" db="EMBL/GenBank/DDBJ databases">
        <authorList>
            <person name="Magalhaes I.L.F."/>
            <person name="Oliveira U."/>
            <person name="Santos F.R."/>
            <person name="Vidigal T.H.D.A."/>
            <person name="Brescovit A.D."/>
            <person name="Santos A.J."/>
        </authorList>
    </citation>
    <scope>NUCLEOTIDE SEQUENCE</scope>
    <source>
        <tissue evidence="2">Shoot tissue taken approximately 20 cm above the soil surface</tissue>
    </source>
</reference>
<evidence type="ECO:0000256" key="1">
    <source>
        <dbReference type="SAM" id="MobiDB-lite"/>
    </source>
</evidence>
<feature type="region of interest" description="Disordered" evidence="1">
    <location>
        <begin position="1"/>
        <end position="45"/>
    </location>
</feature>
<feature type="compositionally biased region" description="Basic residues" evidence="1">
    <location>
        <begin position="23"/>
        <end position="33"/>
    </location>
</feature>
<name>A0A0A9HGN9_ARUDO</name>
<feature type="compositionally biased region" description="Basic and acidic residues" evidence="1">
    <location>
        <begin position="134"/>
        <end position="144"/>
    </location>
</feature>
<organism evidence="2">
    <name type="scientific">Arundo donax</name>
    <name type="common">Giant reed</name>
    <name type="synonym">Donax arundinaceus</name>
    <dbReference type="NCBI Taxonomy" id="35708"/>
    <lineage>
        <taxon>Eukaryota</taxon>
        <taxon>Viridiplantae</taxon>
        <taxon>Streptophyta</taxon>
        <taxon>Embryophyta</taxon>
        <taxon>Tracheophyta</taxon>
        <taxon>Spermatophyta</taxon>
        <taxon>Magnoliopsida</taxon>
        <taxon>Liliopsida</taxon>
        <taxon>Poales</taxon>
        <taxon>Poaceae</taxon>
        <taxon>PACMAD clade</taxon>
        <taxon>Arundinoideae</taxon>
        <taxon>Arundineae</taxon>
        <taxon>Arundo</taxon>
    </lineage>
</organism>
<protein>
    <submittedName>
        <fullName evidence="2">Uncharacterized protein</fullName>
    </submittedName>
</protein>
<feature type="region of interest" description="Disordered" evidence="1">
    <location>
        <begin position="106"/>
        <end position="164"/>
    </location>
</feature>
<reference evidence="2" key="2">
    <citation type="journal article" date="2015" name="Data Brief">
        <title>Shoot transcriptome of the giant reed, Arundo donax.</title>
        <authorList>
            <person name="Barrero R.A."/>
            <person name="Guerrero F.D."/>
            <person name="Moolhuijzen P."/>
            <person name="Goolsby J.A."/>
            <person name="Tidwell J."/>
            <person name="Bellgard S.E."/>
            <person name="Bellgard M.I."/>
        </authorList>
    </citation>
    <scope>NUCLEOTIDE SEQUENCE</scope>
    <source>
        <tissue evidence="2">Shoot tissue taken approximately 20 cm above the soil surface</tissue>
    </source>
</reference>
<evidence type="ECO:0000313" key="2">
    <source>
        <dbReference type="EMBL" id="JAE34016.1"/>
    </source>
</evidence>
<accession>A0A0A9HGN9</accession>